<organism evidence="2 3">
    <name type="scientific">Fulvimarina manganoxydans</name>
    <dbReference type="NCBI Taxonomy" id="937218"/>
    <lineage>
        <taxon>Bacteria</taxon>
        <taxon>Pseudomonadati</taxon>
        <taxon>Pseudomonadota</taxon>
        <taxon>Alphaproteobacteria</taxon>
        <taxon>Hyphomicrobiales</taxon>
        <taxon>Aurantimonadaceae</taxon>
        <taxon>Fulvimarina</taxon>
    </lineage>
</organism>
<protein>
    <recommendedName>
        <fullName evidence="4">DUF669 domain-containing protein</fullName>
    </recommendedName>
</protein>
<reference evidence="2 3" key="1">
    <citation type="submission" date="2017-04" db="EMBL/GenBank/DDBJ databases">
        <authorList>
            <person name="Afonso C.L."/>
            <person name="Miller P.J."/>
            <person name="Scott M.A."/>
            <person name="Spackman E."/>
            <person name="Goraichik I."/>
            <person name="Dimitrov K.M."/>
            <person name="Suarez D.L."/>
            <person name="Swayne D.E."/>
        </authorList>
    </citation>
    <scope>NUCLEOTIDE SEQUENCE [LARGE SCALE GENOMIC DNA]</scope>
    <source>
        <strain evidence="2 3">CGMCC 1.10972</strain>
    </source>
</reference>
<feature type="region of interest" description="Disordered" evidence="1">
    <location>
        <begin position="140"/>
        <end position="178"/>
    </location>
</feature>
<dbReference type="OrthoDB" id="5220at2"/>
<dbReference type="Proteomes" id="UP000192656">
    <property type="component" value="Unassembled WGS sequence"/>
</dbReference>
<feature type="compositionally biased region" description="Low complexity" evidence="1">
    <location>
        <begin position="150"/>
        <end position="178"/>
    </location>
</feature>
<proteinExistence type="predicted"/>
<accession>A0A1W1YZ91</accession>
<dbReference type="STRING" id="937218.SAMN06297251_102104"/>
<dbReference type="AlphaFoldDB" id="A0A1W1YZ91"/>
<dbReference type="InterPro" id="IPR007731">
    <property type="entry name" value="DUF669"/>
</dbReference>
<gene>
    <name evidence="2" type="ORF">SAMN06297251_102104</name>
</gene>
<name>A0A1W1YZ91_9HYPH</name>
<keyword evidence="3" id="KW-1185">Reference proteome</keyword>
<evidence type="ECO:0008006" key="4">
    <source>
        <dbReference type="Google" id="ProtNLM"/>
    </source>
</evidence>
<sequence length="178" mass="19561">MVDISGFNANDYEPTQEYEVLPEGKYHAEIVNSEERDIGQGGSKGLKLTLQWKILSGSAEGRIVFQDILHRYNVQGEKGDKTREIAARQLSSICHAVGRLAPNNTDELHNIPCEISVGFQKQNVNPETGEKYALRNEIKGVKPWSQNGNAAPRQQSSPPPQARQSTPPAAGGWARRAG</sequence>
<evidence type="ECO:0000313" key="3">
    <source>
        <dbReference type="Proteomes" id="UP000192656"/>
    </source>
</evidence>
<dbReference type="RefSeq" id="WP_084408567.1">
    <property type="nucleotide sequence ID" value="NZ_FWXR01000002.1"/>
</dbReference>
<evidence type="ECO:0000313" key="2">
    <source>
        <dbReference type="EMBL" id="SMC41443.1"/>
    </source>
</evidence>
<dbReference type="EMBL" id="FWXR01000002">
    <property type="protein sequence ID" value="SMC41443.1"/>
    <property type="molecule type" value="Genomic_DNA"/>
</dbReference>
<dbReference type="Pfam" id="PF05037">
    <property type="entry name" value="DUF669"/>
    <property type="match status" value="1"/>
</dbReference>
<evidence type="ECO:0000256" key="1">
    <source>
        <dbReference type="SAM" id="MobiDB-lite"/>
    </source>
</evidence>